<dbReference type="EMBL" id="JAFMOF010000006">
    <property type="protein sequence ID" value="MBO0657152.1"/>
    <property type="molecule type" value="Genomic_DNA"/>
</dbReference>
<evidence type="ECO:0000259" key="1">
    <source>
        <dbReference type="PROSITE" id="PS50053"/>
    </source>
</evidence>
<dbReference type="InterPro" id="IPR000626">
    <property type="entry name" value="Ubiquitin-like_dom"/>
</dbReference>
<reference evidence="2" key="1">
    <citation type="submission" date="2021-03" db="EMBL/GenBank/DDBJ databases">
        <title>Streptomyces strains.</title>
        <authorList>
            <person name="Lund M.B."/>
            <person name="Toerring T."/>
        </authorList>
    </citation>
    <scope>NUCLEOTIDE SEQUENCE</scope>
    <source>
        <strain evidence="2">JCM 4242</strain>
    </source>
</reference>
<dbReference type="SUPFAM" id="SSF54236">
    <property type="entry name" value="Ubiquitin-like"/>
    <property type="match status" value="1"/>
</dbReference>
<dbReference type="AlphaFoldDB" id="A0A939FTQ0"/>
<gene>
    <name evidence="2" type="ORF">J1792_31865</name>
</gene>
<dbReference type="Pfam" id="PF11976">
    <property type="entry name" value="Rad60-SLD"/>
    <property type="match status" value="1"/>
</dbReference>
<dbReference type="InterPro" id="IPR022617">
    <property type="entry name" value="Rad60/SUMO-like_dom"/>
</dbReference>
<organism evidence="2 3">
    <name type="scientific">Streptomyces triculaminicus</name>
    <dbReference type="NCBI Taxonomy" id="2816232"/>
    <lineage>
        <taxon>Bacteria</taxon>
        <taxon>Bacillati</taxon>
        <taxon>Actinomycetota</taxon>
        <taxon>Actinomycetes</taxon>
        <taxon>Kitasatosporales</taxon>
        <taxon>Streptomycetaceae</taxon>
        <taxon>Streptomyces</taxon>
    </lineage>
</organism>
<accession>A0A939FTQ0</accession>
<dbReference type="PANTHER" id="PTHR10562">
    <property type="entry name" value="SMALL UBIQUITIN-RELATED MODIFIER"/>
    <property type="match status" value="1"/>
</dbReference>
<keyword evidence="3" id="KW-1185">Reference proteome</keyword>
<protein>
    <recommendedName>
        <fullName evidence="1">Ubiquitin-like domain-containing protein</fullName>
    </recommendedName>
</protein>
<dbReference type="Gene3D" id="3.10.20.90">
    <property type="entry name" value="Phosphatidylinositol 3-kinase Catalytic Subunit, Chain A, domain 1"/>
    <property type="match status" value="1"/>
</dbReference>
<dbReference type="InterPro" id="IPR029071">
    <property type="entry name" value="Ubiquitin-like_domsf"/>
</dbReference>
<proteinExistence type="predicted"/>
<name>A0A939FTQ0_9ACTN</name>
<dbReference type="Proteomes" id="UP000664781">
    <property type="component" value="Unassembled WGS sequence"/>
</dbReference>
<sequence>MMEAYCSKTGESPGSVRFLVDGGRINSTDTSASLELEDNGSIDVMESEVGG</sequence>
<evidence type="ECO:0000313" key="3">
    <source>
        <dbReference type="Proteomes" id="UP000664781"/>
    </source>
</evidence>
<feature type="domain" description="Ubiquitin-like" evidence="1">
    <location>
        <begin position="1"/>
        <end position="51"/>
    </location>
</feature>
<evidence type="ECO:0000313" key="2">
    <source>
        <dbReference type="EMBL" id="MBO0657152.1"/>
    </source>
</evidence>
<dbReference type="PROSITE" id="PS50053">
    <property type="entry name" value="UBIQUITIN_2"/>
    <property type="match status" value="1"/>
</dbReference>
<comment type="caution">
    <text evidence="2">The sequence shown here is derived from an EMBL/GenBank/DDBJ whole genome shotgun (WGS) entry which is preliminary data.</text>
</comment>